<keyword evidence="4" id="KW-1185">Reference proteome</keyword>
<evidence type="ECO:0000313" key="3">
    <source>
        <dbReference type="EMBL" id="GAA5518749.1"/>
    </source>
</evidence>
<reference evidence="3 4" key="1">
    <citation type="submission" date="2024-02" db="EMBL/GenBank/DDBJ databases">
        <title>Lysinimicrobium sediminis NBRC 112286.</title>
        <authorList>
            <person name="Ichikawa N."/>
            <person name="Katano-Makiyama Y."/>
            <person name="Hidaka K."/>
        </authorList>
    </citation>
    <scope>NUCLEOTIDE SEQUENCE [LARGE SCALE GENOMIC DNA]</scope>
    <source>
        <strain evidence="3 4">NBRC 112286</strain>
    </source>
</reference>
<dbReference type="Proteomes" id="UP001426770">
    <property type="component" value="Unassembled WGS sequence"/>
</dbReference>
<protein>
    <recommendedName>
        <fullName evidence="2">DUF58 domain-containing protein</fullName>
    </recommendedName>
</protein>
<comment type="caution">
    <text evidence="3">The sequence shown here is derived from an EMBL/GenBank/DDBJ whole genome shotgun (WGS) entry which is preliminary data.</text>
</comment>
<gene>
    <name evidence="3" type="ORF">Lsed01_01182</name>
</gene>
<dbReference type="InterPro" id="IPR002881">
    <property type="entry name" value="DUF58"/>
</dbReference>
<dbReference type="RefSeq" id="WP_286216338.1">
    <property type="nucleotide sequence ID" value="NZ_AP027736.1"/>
</dbReference>
<keyword evidence="1" id="KW-1133">Transmembrane helix</keyword>
<evidence type="ECO:0000259" key="2">
    <source>
        <dbReference type="Pfam" id="PF01882"/>
    </source>
</evidence>
<dbReference type="EMBL" id="BAABRR010000005">
    <property type="protein sequence ID" value="GAA5518749.1"/>
    <property type="molecule type" value="Genomic_DNA"/>
</dbReference>
<keyword evidence="1" id="KW-0472">Membrane</keyword>
<name>A0ABP9WGC3_9MICO</name>
<proteinExistence type="predicted"/>
<accession>A0ABP9WGC3</accession>
<feature type="transmembrane region" description="Helical" evidence="1">
    <location>
        <begin position="22"/>
        <end position="40"/>
    </location>
</feature>
<evidence type="ECO:0000256" key="1">
    <source>
        <dbReference type="SAM" id="Phobius"/>
    </source>
</evidence>
<keyword evidence="1" id="KW-0812">Transmembrane</keyword>
<feature type="domain" description="DUF58" evidence="2">
    <location>
        <begin position="213"/>
        <end position="291"/>
    </location>
</feature>
<organism evidence="3 4">
    <name type="scientific">Demequina sediminis</name>
    <dbReference type="NCBI Taxonomy" id="1930058"/>
    <lineage>
        <taxon>Bacteria</taxon>
        <taxon>Bacillati</taxon>
        <taxon>Actinomycetota</taxon>
        <taxon>Actinomycetes</taxon>
        <taxon>Micrococcales</taxon>
        <taxon>Demequinaceae</taxon>
        <taxon>Demequina</taxon>
    </lineage>
</organism>
<feature type="transmembrane region" description="Helical" evidence="1">
    <location>
        <begin position="46"/>
        <end position="69"/>
    </location>
</feature>
<dbReference type="PANTHER" id="PTHR34351:SF1">
    <property type="entry name" value="SLR1927 PROTEIN"/>
    <property type="match status" value="1"/>
</dbReference>
<evidence type="ECO:0000313" key="4">
    <source>
        <dbReference type="Proteomes" id="UP001426770"/>
    </source>
</evidence>
<dbReference type="Pfam" id="PF01882">
    <property type="entry name" value="DUF58"/>
    <property type="match status" value="1"/>
</dbReference>
<sequence>MTARGEVDGPHHGAETTVSPRGIGLIAAGVALLAVGIGFASAPLVLIGATALAAVGVSAAWIALHALALRRRVTAVTREVVPGTLSAGTAGEVTVSVGLGGGLARSLRLREQAAAELTGGDATRAVISRRPRAIELRYALSPVRRGRWLLGPALARSADPFGLAWSDRALGEARQVTVWPRVVDLAASAGELMGSADRAHAGARTPAADDASLRDYRDGDDLRRVHWASSARRGTLVVRSEEQQGRTTATVLLALPPSRGALEWAISAAASVALSVIEAGHPVRLIAGAQESGTLDAFGRAADGARVRLLDSTVDLQAPASTTESDRLLVAGAARIDPGHRDVVVAVMEPAGSTAVTALARLGEGGRAWAMVRSSLAARARAERTVEQLRAAGWHAIHTLEPEPIESAWARLLAEAAA</sequence>
<dbReference type="PANTHER" id="PTHR34351">
    <property type="entry name" value="SLR1927 PROTEIN-RELATED"/>
    <property type="match status" value="1"/>
</dbReference>